<dbReference type="PROSITE" id="PS51257">
    <property type="entry name" value="PROKAR_LIPOPROTEIN"/>
    <property type="match status" value="1"/>
</dbReference>
<dbReference type="KEGG" id="pbk:Back11_60780"/>
<proteinExistence type="predicted"/>
<reference evidence="2 3" key="1">
    <citation type="submission" date="2018-11" db="EMBL/GenBank/DDBJ databases">
        <title>Complete genome sequence of Paenibacillus baekrokdamisoli strain KCTC 33723.</title>
        <authorList>
            <person name="Kang S.W."/>
            <person name="Lee K.C."/>
            <person name="Kim K.K."/>
            <person name="Kim J.S."/>
            <person name="Kim D.S."/>
            <person name="Ko S.H."/>
            <person name="Yang S.H."/>
            <person name="Lee J.S."/>
        </authorList>
    </citation>
    <scope>NUCLEOTIDE SEQUENCE [LARGE SCALE GENOMIC DNA]</scope>
    <source>
        <strain evidence="2 3">KCTC 33723</strain>
    </source>
</reference>
<evidence type="ECO:0000259" key="1">
    <source>
        <dbReference type="Pfam" id="PF26353"/>
    </source>
</evidence>
<dbReference type="Pfam" id="PF26353">
    <property type="entry name" value="YhfM"/>
    <property type="match status" value="1"/>
</dbReference>
<feature type="domain" description="YhfM-like" evidence="1">
    <location>
        <begin position="45"/>
        <end position="140"/>
    </location>
</feature>
<name>A0A3G9JID0_9BACL</name>
<evidence type="ECO:0000313" key="2">
    <source>
        <dbReference type="EMBL" id="BBH24733.1"/>
    </source>
</evidence>
<evidence type="ECO:0000313" key="3">
    <source>
        <dbReference type="Proteomes" id="UP000275368"/>
    </source>
</evidence>
<keyword evidence="3" id="KW-1185">Reference proteome</keyword>
<dbReference type="InterPro" id="IPR058780">
    <property type="entry name" value="YhfM-like_dom"/>
</dbReference>
<organism evidence="2 3">
    <name type="scientific">Paenibacillus baekrokdamisoli</name>
    <dbReference type="NCBI Taxonomy" id="1712516"/>
    <lineage>
        <taxon>Bacteria</taxon>
        <taxon>Bacillati</taxon>
        <taxon>Bacillota</taxon>
        <taxon>Bacilli</taxon>
        <taxon>Bacillales</taxon>
        <taxon>Paenibacillaceae</taxon>
        <taxon>Paenibacillus</taxon>
    </lineage>
</organism>
<sequence length="142" mass="16361">MRKSFTAGLLLLFMMSFLVACNQKEASHQQNPYQNLNLHISRLEGQSYTVYKKIVDNETVKTVMSVLLDVPWENAKVSMSRQPDYKIHTINTDPAISYEPVTYAVWLTPKKDRLEVIIEGKSKYGKMTKKDSEKLFSILETP</sequence>
<dbReference type="AlphaFoldDB" id="A0A3G9JID0"/>
<accession>A0A3G9JID0</accession>
<dbReference type="Proteomes" id="UP000275368">
    <property type="component" value="Chromosome"/>
</dbReference>
<dbReference type="EMBL" id="AP019308">
    <property type="protein sequence ID" value="BBH24733.1"/>
    <property type="molecule type" value="Genomic_DNA"/>
</dbReference>
<gene>
    <name evidence="2" type="ORF">Back11_60780</name>
</gene>
<protein>
    <recommendedName>
        <fullName evidence="1">YhfM-like domain-containing protein</fullName>
    </recommendedName>
</protein>